<protein>
    <submittedName>
        <fullName evidence="2">Uncharacterized protein</fullName>
    </submittedName>
</protein>
<organism evidence="2 3">
    <name type="scientific">Capnocytophaga cynodegmi</name>
    <dbReference type="NCBI Taxonomy" id="28189"/>
    <lineage>
        <taxon>Bacteria</taxon>
        <taxon>Pseudomonadati</taxon>
        <taxon>Bacteroidota</taxon>
        <taxon>Flavobacteriia</taxon>
        <taxon>Flavobacteriales</taxon>
        <taxon>Flavobacteriaceae</taxon>
        <taxon>Capnocytophaga</taxon>
    </lineage>
</organism>
<keyword evidence="1" id="KW-0812">Transmembrane</keyword>
<dbReference type="GO" id="GO:0005544">
    <property type="term" value="F:calcium-dependent phospholipid binding"/>
    <property type="evidence" value="ECO:0007669"/>
    <property type="project" value="InterPro"/>
</dbReference>
<keyword evidence="1" id="KW-1133">Transmembrane helix</keyword>
<keyword evidence="3" id="KW-1185">Reference proteome</keyword>
<dbReference type="Proteomes" id="UP000038055">
    <property type="component" value="Unassembled WGS sequence"/>
</dbReference>
<dbReference type="InterPro" id="IPR037104">
    <property type="entry name" value="Annexin_sf"/>
</dbReference>
<gene>
    <name evidence="2" type="ORF">CCYN2B_240011</name>
</gene>
<dbReference type="AlphaFoldDB" id="A0A0B7H5I3"/>
<feature type="transmembrane region" description="Helical" evidence="1">
    <location>
        <begin position="6"/>
        <end position="24"/>
    </location>
</feature>
<dbReference type="STRING" id="28189.CCYN74_430021"/>
<dbReference type="Gene3D" id="1.10.220.10">
    <property type="entry name" value="Annexin"/>
    <property type="match status" value="1"/>
</dbReference>
<keyword evidence="1" id="KW-0472">Membrane</keyword>
<evidence type="ECO:0000313" key="2">
    <source>
        <dbReference type="EMBL" id="CEN34886.1"/>
    </source>
</evidence>
<proteinExistence type="predicted"/>
<dbReference type="GO" id="GO:0005509">
    <property type="term" value="F:calcium ion binding"/>
    <property type="evidence" value="ECO:0007669"/>
    <property type="project" value="InterPro"/>
</dbReference>
<sequence>MKKKHIIIGSVAVVGLGTIIYFLTKNQSTDQTAQNHKDFNDAVNNYSVNPKDVYGKDLAAFANDRILVSKIAQDLHDAMKNNGTDFKKIKETLSYLDEPRFEIVYKRFGMRPYGYYGQPMWGSGTKKNLREWLEKELSASQYQELKDKFPRLL</sequence>
<accession>A0A0B7H5I3</accession>
<evidence type="ECO:0000313" key="3">
    <source>
        <dbReference type="Proteomes" id="UP000038055"/>
    </source>
</evidence>
<dbReference type="EMBL" id="CDOD01000017">
    <property type="protein sequence ID" value="CEN34886.1"/>
    <property type="molecule type" value="Genomic_DNA"/>
</dbReference>
<name>A0A0B7H5I3_9FLAO</name>
<reference evidence="3" key="1">
    <citation type="submission" date="2015-01" db="EMBL/GenBank/DDBJ databases">
        <authorList>
            <person name="MANFREDI Pablo"/>
        </authorList>
    </citation>
    <scope>NUCLEOTIDE SEQUENCE [LARGE SCALE GENOMIC DNA]</scope>
    <source>
        <strain evidence="3">Ccyn2B</strain>
    </source>
</reference>
<dbReference type="RefSeq" id="WP_041991704.1">
    <property type="nucleotide sequence ID" value="NZ_CDOD01000017.1"/>
</dbReference>
<evidence type="ECO:0000256" key="1">
    <source>
        <dbReference type="SAM" id="Phobius"/>
    </source>
</evidence>